<feature type="chain" id="PRO_5026652253" description="SPOR domain-containing protein" evidence="2">
    <location>
        <begin position="25"/>
        <end position="193"/>
    </location>
</feature>
<evidence type="ECO:0000313" key="4">
    <source>
        <dbReference type="Proteomes" id="UP000001822"/>
    </source>
</evidence>
<protein>
    <recommendedName>
        <fullName evidence="5">SPOR domain-containing protein</fullName>
    </recommendedName>
</protein>
<evidence type="ECO:0000313" key="3">
    <source>
        <dbReference type="EMBL" id="ABG60899.1"/>
    </source>
</evidence>
<dbReference type="Gene3D" id="1.20.5.340">
    <property type="match status" value="1"/>
</dbReference>
<proteinExistence type="predicted"/>
<dbReference type="EMBL" id="CP000383">
    <property type="protein sequence ID" value="ABG60899.1"/>
    <property type="molecule type" value="Genomic_DNA"/>
</dbReference>
<evidence type="ECO:0000256" key="1">
    <source>
        <dbReference type="SAM" id="Coils"/>
    </source>
</evidence>
<keyword evidence="2" id="KW-0732">Signal</keyword>
<organism evidence="3 4">
    <name type="scientific">Cytophaga hutchinsonii (strain ATCC 33406 / DSM 1761 / CIP 103989 / NBRC 15051 / NCIMB 9469 / D465)</name>
    <dbReference type="NCBI Taxonomy" id="269798"/>
    <lineage>
        <taxon>Bacteria</taxon>
        <taxon>Pseudomonadati</taxon>
        <taxon>Bacteroidota</taxon>
        <taxon>Cytophagia</taxon>
        <taxon>Cytophagales</taxon>
        <taxon>Cytophagaceae</taxon>
        <taxon>Cytophaga</taxon>
    </lineage>
</organism>
<name>A0A6N4SWP6_CYTH3</name>
<sequence length="193" mass="21529">MNLLMKNIFLPLALMVSISISSFAQMTKAEEKEWAHKIKSLTPASYKQLVEDKSALENQVNNLKQENDVLKAQVSDLNSKLKEAQASQEAKKVTSSGTTVPANEMAAKGVVYKVQIGAFKNKDLSKYFNNNKNFSGEVDADGTKKYTLGAFPSYWEADNFKKYLREMGVSDAWVVAYKDGKRIELKDALEGTL</sequence>
<dbReference type="Proteomes" id="UP000001822">
    <property type="component" value="Chromosome"/>
</dbReference>
<keyword evidence="4" id="KW-1185">Reference proteome</keyword>
<reference evidence="3 4" key="1">
    <citation type="journal article" date="2007" name="Appl. Environ. Microbiol.">
        <title>Genome sequence of the cellulolytic gliding bacterium Cytophaga hutchinsonii.</title>
        <authorList>
            <person name="Xie G."/>
            <person name="Bruce D.C."/>
            <person name="Challacombe J.F."/>
            <person name="Chertkov O."/>
            <person name="Detter J.C."/>
            <person name="Gilna P."/>
            <person name="Han C.S."/>
            <person name="Lucas S."/>
            <person name="Misra M."/>
            <person name="Myers G.L."/>
            <person name="Richardson P."/>
            <person name="Tapia R."/>
            <person name="Thayer N."/>
            <person name="Thompson L.S."/>
            <person name="Brettin T.S."/>
            <person name="Henrissat B."/>
            <person name="Wilson D.B."/>
            <person name="McBride M.J."/>
        </authorList>
    </citation>
    <scope>NUCLEOTIDE SEQUENCE [LARGE SCALE GENOMIC DNA]</scope>
    <source>
        <strain evidence="4">ATCC 33406 / DSM 1761 / CIP 103989 / NBRC 15051 / NCIMB 9469 / D465</strain>
    </source>
</reference>
<feature type="coiled-coil region" evidence="1">
    <location>
        <begin position="46"/>
        <end position="87"/>
    </location>
</feature>
<evidence type="ECO:0008006" key="5">
    <source>
        <dbReference type="Google" id="ProtNLM"/>
    </source>
</evidence>
<accession>A0A6N4SWP6</accession>
<gene>
    <name evidence="3" type="ordered locus">CHU_3666</name>
</gene>
<feature type="signal peptide" evidence="2">
    <location>
        <begin position="1"/>
        <end position="24"/>
    </location>
</feature>
<dbReference type="KEGG" id="chu:CHU_3666"/>
<keyword evidence="1" id="KW-0175">Coiled coil</keyword>
<evidence type="ECO:0000256" key="2">
    <source>
        <dbReference type="SAM" id="SignalP"/>
    </source>
</evidence>
<dbReference type="AlphaFoldDB" id="A0A6N4SWP6"/>